<evidence type="ECO:0000256" key="2">
    <source>
        <dbReference type="SAM" id="Phobius"/>
    </source>
</evidence>
<feature type="compositionally biased region" description="Polar residues" evidence="1">
    <location>
        <begin position="122"/>
        <end position="133"/>
    </location>
</feature>
<evidence type="ECO:0000313" key="4">
    <source>
        <dbReference type="Proteomes" id="UP000326380"/>
    </source>
</evidence>
<evidence type="ECO:0000313" key="3">
    <source>
        <dbReference type="EMBL" id="KAA9331663.1"/>
    </source>
</evidence>
<comment type="caution">
    <text evidence="3">The sequence shown here is derived from an EMBL/GenBank/DDBJ whole genome shotgun (WGS) entry which is preliminary data.</text>
</comment>
<proteinExistence type="predicted"/>
<gene>
    <name evidence="3" type="ORF">F0P96_15635</name>
</gene>
<dbReference type="RefSeq" id="WP_151079843.1">
    <property type="nucleotide sequence ID" value="NZ_CP047647.1"/>
</dbReference>
<protein>
    <submittedName>
        <fullName evidence="3">Uncharacterized protein</fullName>
    </submittedName>
</protein>
<keyword evidence="2" id="KW-1133">Transmembrane helix</keyword>
<evidence type="ECO:0000256" key="1">
    <source>
        <dbReference type="SAM" id="MobiDB-lite"/>
    </source>
</evidence>
<organism evidence="3 4">
    <name type="scientific">Hymenobacter busanensis</name>
    <dbReference type="NCBI Taxonomy" id="2607656"/>
    <lineage>
        <taxon>Bacteria</taxon>
        <taxon>Pseudomonadati</taxon>
        <taxon>Bacteroidota</taxon>
        <taxon>Cytophagia</taxon>
        <taxon>Cytophagales</taxon>
        <taxon>Hymenobacteraceae</taxon>
        <taxon>Hymenobacter</taxon>
    </lineage>
</organism>
<feature type="region of interest" description="Disordered" evidence="1">
    <location>
        <begin position="103"/>
        <end position="138"/>
    </location>
</feature>
<dbReference type="Proteomes" id="UP000326380">
    <property type="component" value="Unassembled WGS sequence"/>
</dbReference>
<keyword evidence="2" id="KW-0812">Transmembrane</keyword>
<sequence>MIPSTDNTPEQRPTGNLEDLFRQKFADAELTPRADVWERLDHDLLVRQNEGYRRRLGVWRWAAAAACAVATLSGGAWLTQQGRSTRASSEVAAVATLRETIAPNAATEPVERRAAAEAETTQGLASASSQPMNSGLAAGTAAEQGFAQAGAEAAQASEQGVNQQRARAAMSGLGSSLAASGSQERAIAGMGRAAGTSSVAAGFGSRSEAAYSGADAVASLAGLRMEADLLNPVAASLRGGAGFGRPDSLKAFLHQAPPMLAFAEAPGPQAEDDKHAPAARNWRWRGGYSASRFVPNFAVSSVSVADAGFPAVTNSPSMSRPAKFITKTVPVLAAGIAHRGQLGGSLQVGKRWSIVTGGEVASIAGNTTVEENPTNLYPNGTPMVAYRQPAQRAARYHFATAGVPVQARYSGQKSGWSVYAAVGAAVNVLLRNRLEADGQEVADEVSYNRLLASARGDMGVQFASAKAPWKFMIGPEAEVGLNTLNANASGTWLERTKPYSIGLAASVEFGARKPDAQP</sequence>
<name>A0A7L5A1D3_9BACT</name>
<dbReference type="AlphaFoldDB" id="A0A7L5A1D3"/>
<feature type="transmembrane region" description="Helical" evidence="2">
    <location>
        <begin position="58"/>
        <end position="78"/>
    </location>
</feature>
<reference evidence="3 4" key="1">
    <citation type="submission" date="2019-09" db="EMBL/GenBank/DDBJ databases">
        <title>Genome sequence of Hymenobacter sp. M3.</title>
        <authorList>
            <person name="Srinivasan S."/>
        </authorList>
    </citation>
    <scope>NUCLEOTIDE SEQUENCE [LARGE SCALE GENOMIC DNA]</scope>
    <source>
        <strain evidence="3 4">M3</strain>
    </source>
</reference>
<dbReference type="EMBL" id="VTWU01000005">
    <property type="protein sequence ID" value="KAA9331663.1"/>
    <property type="molecule type" value="Genomic_DNA"/>
</dbReference>
<keyword evidence="4" id="KW-1185">Reference proteome</keyword>
<accession>A0A7L5A1D3</accession>
<keyword evidence="2" id="KW-0472">Membrane</keyword>